<protein>
    <submittedName>
        <fullName evidence="1">Uncharacterized protein</fullName>
    </submittedName>
</protein>
<dbReference type="RefSeq" id="WP_058852720.1">
    <property type="nucleotide sequence ID" value="NZ_LOCL01000083.1"/>
</dbReference>
<evidence type="ECO:0000313" key="1">
    <source>
        <dbReference type="EMBL" id="KUF13032.1"/>
    </source>
</evidence>
<proteinExistence type="predicted"/>
<organism evidence="1 2">
    <name type="scientific">Streptomyces silvensis</name>
    <dbReference type="NCBI Taxonomy" id="1765722"/>
    <lineage>
        <taxon>Bacteria</taxon>
        <taxon>Bacillati</taxon>
        <taxon>Actinomycetota</taxon>
        <taxon>Actinomycetes</taxon>
        <taxon>Kitasatosporales</taxon>
        <taxon>Streptomycetaceae</taxon>
        <taxon>Streptomyces</taxon>
    </lineage>
</organism>
<comment type="caution">
    <text evidence="1">The sequence shown here is derived from an EMBL/GenBank/DDBJ whole genome shotgun (WGS) entry which is preliminary data.</text>
</comment>
<accession>A0A0W7WRC4</accession>
<dbReference type="EMBL" id="LOCL01000083">
    <property type="protein sequence ID" value="KUF13032.1"/>
    <property type="molecule type" value="Genomic_DNA"/>
</dbReference>
<dbReference type="Proteomes" id="UP000054804">
    <property type="component" value="Unassembled WGS sequence"/>
</dbReference>
<sequence length="129" mass="14282">MSLIHSTDPDFRVCQIGFDTLLAIQLEAEERGWATRWSSVHALRSQVKEGSVVLQSLMREERGGVVRAYRCLLLFSIVDDGGAGGVATIDLDPARFESLERLDRDPDVRKALARMFSLAMGGISMVSKK</sequence>
<reference evidence="1 2" key="1">
    <citation type="submission" date="2015-12" db="EMBL/GenBank/DDBJ databases">
        <title>Draft genome sequence of Streptomyces silvensis ATCC 53525, a producer of novel hormone antagonists.</title>
        <authorList>
            <person name="Johnston C.W."/>
            <person name="Li Y."/>
            <person name="Magarvey N.A."/>
        </authorList>
    </citation>
    <scope>NUCLEOTIDE SEQUENCE [LARGE SCALE GENOMIC DNA]</scope>
    <source>
        <strain evidence="1 2">ATCC 53525</strain>
    </source>
</reference>
<keyword evidence="2" id="KW-1185">Reference proteome</keyword>
<dbReference type="AlphaFoldDB" id="A0A0W7WRC4"/>
<evidence type="ECO:0000313" key="2">
    <source>
        <dbReference type="Proteomes" id="UP000054804"/>
    </source>
</evidence>
<name>A0A0W7WRC4_9ACTN</name>
<gene>
    <name evidence="1" type="ORF">AT728_37470</name>
</gene>
<dbReference type="OrthoDB" id="3690759at2"/>